<name>W0RKC8_9BACT</name>
<keyword evidence="8" id="KW-0067">ATP-binding</keyword>
<dbReference type="GO" id="GO:0046654">
    <property type="term" value="P:tetrahydrofolate biosynthetic process"/>
    <property type="evidence" value="ECO:0007669"/>
    <property type="project" value="UniProtKB-UniPathway"/>
</dbReference>
<keyword evidence="9" id="KW-0289">Folate biosynthesis</keyword>
<dbReference type="AlphaFoldDB" id="W0RKC8"/>
<proteinExistence type="inferred from homology"/>
<dbReference type="eggNOG" id="COG0801">
    <property type="taxonomic scope" value="Bacteria"/>
</dbReference>
<dbReference type="GO" id="GO:0016301">
    <property type="term" value="F:kinase activity"/>
    <property type="evidence" value="ECO:0007669"/>
    <property type="project" value="UniProtKB-KW"/>
</dbReference>
<dbReference type="InterPro" id="IPR000550">
    <property type="entry name" value="Hppk"/>
</dbReference>
<sequence length="329" mass="36567">MSVEQAYVALGSNLGDRAAHLAFARDEIARLPDTRVVAATDVEETAPHGPVEQGPFLNQMLLVETSLGPEALLDALHDVERRAGRDRRREVRWGPRPLDCDIVRYGERAISTLRLTLPHPGIASRDWWRRELAALGSDSVTDTNSRPTTSHDVHLALPAWAQVGEKRLAHIKRVTTLLAQWAPVIACDEGEAAAMRDAGAWHDALRDAPEALLRDLTGDHESPTELLHGPAAAVMLEREGETRTEVLDAVRWHTIGSARWGRVGRALYVADFLEPGRKFAATDRAFLAALVGRDFDGVLRQVVRMRIEWSLREGLEIFPETASFWNSVR</sequence>
<dbReference type="SUPFAM" id="SSF55083">
    <property type="entry name" value="6-hydroxymethyl-7,8-dihydropterin pyrophosphokinase, HPPK"/>
    <property type="match status" value="1"/>
</dbReference>
<evidence type="ECO:0000256" key="10">
    <source>
        <dbReference type="ARBA" id="ARBA00029409"/>
    </source>
</evidence>
<dbReference type="SUPFAM" id="SSF109604">
    <property type="entry name" value="HD-domain/PDEase-like"/>
    <property type="match status" value="1"/>
</dbReference>
<evidence type="ECO:0000256" key="8">
    <source>
        <dbReference type="ARBA" id="ARBA00022840"/>
    </source>
</evidence>
<dbReference type="NCBIfam" id="TIGR01498">
    <property type="entry name" value="folK"/>
    <property type="match status" value="1"/>
</dbReference>
<dbReference type="PANTHER" id="PTHR43071:SF1">
    <property type="entry name" value="2-AMINO-4-HYDROXY-6-HYDROXYMETHYLDIHYDROPTERIDINE PYROPHOSPHOKINASE"/>
    <property type="match status" value="1"/>
</dbReference>
<evidence type="ECO:0000256" key="4">
    <source>
        <dbReference type="ARBA" id="ARBA00016218"/>
    </source>
</evidence>
<protein>
    <recommendedName>
        <fullName evidence="4">2-amino-4-hydroxy-6-hydroxymethyldihydropteridine pyrophosphokinase</fullName>
        <ecNumber evidence="3">2.7.6.3</ecNumber>
    </recommendedName>
    <alternativeName>
        <fullName evidence="11">6-hydroxymethyl-7,8-dihydropterin pyrophosphokinase</fullName>
    </alternativeName>
    <alternativeName>
        <fullName evidence="12">7,8-dihydro-6-hydroxymethylpterin-pyrophosphokinase</fullName>
    </alternativeName>
</protein>
<dbReference type="OrthoDB" id="5295945at2"/>
<dbReference type="PANTHER" id="PTHR43071">
    <property type="entry name" value="2-AMINO-4-HYDROXY-6-HYDROXYMETHYLDIHYDROPTERIDINE PYROPHOSPHOKINASE"/>
    <property type="match status" value="1"/>
</dbReference>
<keyword evidence="5" id="KW-0808">Transferase</keyword>
<evidence type="ECO:0000313" key="15">
    <source>
        <dbReference type="Proteomes" id="UP000019151"/>
    </source>
</evidence>
<evidence type="ECO:0000256" key="11">
    <source>
        <dbReference type="ARBA" id="ARBA00029766"/>
    </source>
</evidence>
<comment type="function">
    <text evidence="10">Catalyzes the transfer of pyrophosphate from adenosine triphosphate (ATP) to 6-hydroxymethyl-7,8-dihydropterin, an enzymatic step in folate biosynthesis pathway.</text>
</comment>
<dbReference type="EMBL" id="CP007128">
    <property type="protein sequence ID" value="AHG90897.1"/>
    <property type="molecule type" value="Genomic_DNA"/>
</dbReference>
<evidence type="ECO:0000259" key="13">
    <source>
        <dbReference type="Pfam" id="PF01288"/>
    </source>
</evidence>
<dbReference type="Gene3D" id="1.10.3210.10">
    <property type="entry name" value="Hypothetical protein af1432"/>
    <property type="match status" value="1"/>
</dbReference>
<evidence type="ECO:0000256" key="2">
    <source>
        <dbReference type="ARBA" id="ARBA00005810"/>
    </source>
</evidence>
<dbReference type="RefSeq" id="WP_158508820.1">
    <property type="nucleotide sequence ID" value="NZ_CP007128.1"/>
</dbReference>
<keyword evidence="15" id="KW-1185">Reference proteome</keyword>
<dbReference type="STRING" id="861299.J421_3360"/>
<dbReference type="GO" id="GO:0005524">
    <property type="term" value="F:ATP binding"/>
    <property type="evidence" value="ECO:0007669"/>
    <property type="project" value="UniProtKB-KW"/>
</dbReference>
<evidence type="ECO:0000256" key="3">
    <source>
        <dbReference type="ARBA" id="ARBA00013253"/>
    </source>
</evidence>
<dbReference type="GO" id="GO:0046656">
    <property type="term" value="P:folic acid biosynthetic process"/>
    <property type="evidence" value="ECO:0007669"/>
    <property type="project" value="UniProtKB-KW"/>
</dbReference>
<dbReference type="InterPro" id="IPR035907">
    <property type="entry name" value="Hppk_sf"/>
</dbReference>
<dbReference type="FunCoup" id="W0RKC8">
    <property type="interactions" value="36"/>
</dbReference>
<evidence type="ECO:0000256" key="9">
    <source>
        <dbReference type="ARBA" id="ARBA00022909"/>
    </source>
</evidence>
<dbReference type="KEGG" id="gba:J421_3360"/>
<gene>
    <name evidence="14" type="ORF">J421_3360</name>
</gene>
<evidence type="ECO:0000256" key="1">
    <source>
        <dbReference type="ARBA" id="ARBA00005051"/>
    </source>
</evidence>
<dbReference type="InParanoid" id="W0RKC8"/>
<dbReference type="Gene3D" id="3.30.70.560">
    <property type="entry name" value="7,8-Dihydro-6-hydroxymethylpterin-pyrophosphokinase HPPK"/>
    <property type="match status" value="1"/>
</dbReference>
<dbReference type="Pfam" id="PF01288">
    <property type="entry name" value="HPPK"/>
    <property type="match status" value="1"/>
</dbReference>
<evidence type="ECO:0000256" key="12">
    <source>
        <dbReference type="ARBA" id="ARBA00033413"/>
    </source>
</evidence>
<evidence type="ECO:0000256" key="6">
    <source>
        <dbReference type="ARBA" id="ARBA00022741"/>
    </source>
</evidence>
<evidence type="ECO:0000313" key="14">
    <source>
        <dbReference type="EMBL" id="AHG90897.1"/>
    </source>
</evidence>
<keyword evidence="7 14" id="KW-0418">Kinase</keyword>
<accession>W0RKC8</accession>
<feature type="domain" description="7,8-dihydro-6-hydroxymethylpterin-pyrophosphokinase" evidence="13">
    <location>
        <begin position="7"/>
        <end position="134"/>
    </location>
</feature>
<keyword evidence="6" id="KW-0547">Nucleotide-binding</keyword>
<reference evidence="14 15" key="1">
    <citation type="journal article" date="2014" name="Genome Announc.">
        <title>Genome Sequence and Methylome of Soil Bacterium Gemmatirosa kalamazoonensis KBS708T, a Member of the Rarely Cultivated Gemmatimonadetes Phylum.</title>
        <authorList>
            <person name="Debruyn J.M."/>
            <person name="Radosevich M."/>
            <person name="Wommack K.E."/>
            <person name="Polson S.W."/>
            <person name="Hauser L.J."/>
            <person name="Fawaz M.N."/>
            <person name="Korlach J."/>
            <person name="Tsai Y.C."/>
        </authorList>
    </citation>
    <scope>NUCLEOTIDE SEQUENCE [LARGE SCALE GENOMIC DNA]</scope>
    <source>
        <strain evidence="14 15">KBS708</strain>
    </source>
</reference>
<comment type="pathway">
    <text evidence="1">Cofactor biosynthesis; tetrahydrofolate biosynthesis; 2-amino-4-hydroxy-6-hydroxymethyl-7,8-dihydropteridine diphosphate from 7,8-dihydroneopterin triphosphate: step 4/4.</text>
</comment>
<organism evidence="14 15">
    <name type="scientific">Gemmatirosa kalamazoonensis</name>
    <dbReference type="NCBI Taxonomy" id="861299"/>
    <lineage>
        <taxon>Bacteria</taxon>
        <taxon>Pseudomonadati</taxon>
        <taxon>Gemmatimonadota</taxon>
        <taxon>Gemmatimonadia</taxon>
        <taxon>Gemmatimonadales</taxon>
        <taxon>Gemmatimonadaceae</taxon>
        <taxon>Gemmatirosa</taxon>
    </lineage>
</organism>
<dbReference type="HOGENOM" id="CLU_844013_0_0_0"/>
<evidence type="ECO:0000256" key="7">
    <source>
        <dbReference type="ARBA" id="ARBA00022777"/>
    </source>
</evidence>
<dbReference type="GO" id="GO:0003848">
    <property type="term" value="F:2-amino-4-hydroxy-6-hydroxymethyldihydropteridine diphosphokinase activity"/>
    <property type="evidence" value="ECO:0007669"/>
    <property type="project" value="UniProtKB-EC"/>
</dbReference>
<dbReference type="Proteomes" id="UP000019151">
    <property type="component" value="Chromosome"/>
</dbReference>
<comment type="similarity">
    <text evidence="2">Belongs to the HPPK family.</text>
</comment>
<dbReference type="EC" id="2.7.6.3" evidence="3"/>
<evidence type="ECO:0000256" key="5">
    <source>
        <dbReference type="ARBA" id="ARBA00022679"/>
    </source>
</evidence>
<dbReference type="PATRIC" id="fig|861299.3.peg.3411"/>
<dbReference type="eggNOG" id="COG1713">
    <property type="taxonomic scope" value="Bacteria"/>
</dbReference>
<dbReference type="CDD" id="cd00483">
    <property type="entry name" value="HPPK"/>
    <property type="match status" value="1"/>
</dbReference>
<dbReference type="UniPathway" id="UPA00077">
    <property type="reaction ID" value="UER00155"/>
</dbReference>